<evidence type="ECO:0000313" key="2">
    <source>
        <dbReference type="EMBL" id="KAK7873614.1"/>
    </source>
</evidence>
<dbReference type="EMBL" id="JAZDUA010000011">
    <property type="protein sequence ID" value="KAK7873614.1"/>
    <property type="molecule type" value="Genomic_DNA"/>
</dbReference>
<keyword evidence="1" id="KW-0732">Signal</keyword>
<evidence type="ECO:0008006" key="4">
    <source>
        <dbReference type="Google" id="ProtNLM"/>
    </source>
</evidence>
<gene>
    <name evidence="2" type="ORF">R5R35_009303</name>
</gene>
<accession>A0AAN9ZIF9</accession>
<dbReference type="InterPro" id="IPR031874">
    <property type="entry name" value="Cuticle_Acp1"/>
</dbReference>
<dbReference type="Proteomes" id="UP001378592">
    <property type="component" value="Unassembled WGS sequence"/>
</dbReference>
<keyword evidence="3" id="KW-1185">Reference proteome</keyword>
<feature type="signal peptide" evidence="1">
    <location>
        <begin position="1"/>
        <end position="17"/>
    </location>
</feature>
<proteinExistence type="predicted"/>
<comment type="caution">
    <text evidence="2">The sequence shown here is derived from an EMBL/GenBank/DDBJ whole genome shotgun (WGS) entry which is preliminary data.</text>
</comment>
<evidence type="ECO:0000313" key="3">
    <source>
        <dbReference type="Proteomes" id="UP001378592"/>
    </source>
</evidence>
<evidence type="ECO:0000256" key="1">
    <source>
        <dbReference type="SAM" id="SignalP"/>
    </source>
</evidence>
<dbReference type="AlphaFoldDB" id="A0AAN9ZIF9"/>
<organism evidence="2 3">
    <name type="scientific">Gryllus longicercus</name>
    <dbReference type="NCBI Taxonomy" id="2509291"/>
    <lineage>
        <taxon>Eukaryota</taxon>
        <taxon>Metazoa</taxon>
        <taxon>Ecdysozoa</taxon>
        <taxon>Arthropoda</taxon>
        <taxon>Hexapoda</taxon>
        <taxon>Insecta</taxon>
        <taxon>Pterygota</taxon>
        <taxon>Neoptera</taxon>
        <taxon>Polyneoptera</taxon>
        <taxon>Orthoptera</taxon>
        <taxon>Ensifera</taxon>
        <taxon>Gryllidea</taxon>
        <taxon>Grylloidea</taxon>
        <taxon>Gryllidae</taxon>
        <taxon>Gryllinae</taxon>
        <taxon>Gryllus</taxon>
    </lineage>
</organism>
<protein>
    <recommendedName>
        <fullName evidence="4">Accessory gland protein</fullName>
    </recommendedName>
</protein>
<dbReference type="Pfam" id="PF15955">
    <property type="entry name" value="Cuticle_4"/>
    <property type="match status" value="1"/>
</dbReference>
<reference evidence="2 3" key="1">
    <citation type="submission" date="2024-03" db="EMBL/GenBank/DDBJ databases">
        <title>The genome assembly and annotation of the cricket Gryllus longicercus Weissman &amp; Gray.</title>
        <authorList>
            <person name="Szrajer S."/>
            <person name="Gray D."/>
            <person name="Ylla G."/>
        </authorList>
    </citation>
    <scope>NUCLEOTIDE SEQUENCE [LARGE SCALE GENOMIC DNA]</scope>
    <source>
        <strain evidence="2">DAG 2021-001</strain>
        <tissue evidence="2">Whole body minus gut</tissue>
    </source>
</reference>
<feature type="chain" id="PRO_5042899824" description="Accessory gland protein" evidence="1">
    <location>
        <begin position="18"/>
        <end position="136"/>
    </location>
</feature>
<name>A0AAN9ZIF9_9ORTH</name>
<sequence>MKAVVAVLFVVVAVAHAGLLGGTYTALTAPALAAPYAAIPAAVPAAVPAIASPYALGVHGLAAPYAAAVAAPYAAAVHAPVAVAAPAVSYAAHASYAAPIGAAYKAVTRGAVHTAPLPGHAIGSAHVNVAPAPGTL</sequence>